<protein>
    <submittedName>
        <fullName evidence="2">Uncharacterized protein</fullName>
    </submittedName>
</protein>
<feature type="transmembrane region" description="Helical" evidence="1">
    <location>
        <begin position="207"/>
        <end position="231"/>
    </location>
</feature>
<dbReference type="EMBL" id="LAZR01000247">
    <property type="protein sequence ID" value="KKN79424.1"/>
    <property type="molecule type" value="Genomic_DNA"/>
</dbReference>
<evidence type="ECO:0000313" key="2">
    <source>
        <dbReference type="EMBL" id="KKN79424.1"/>
    </source>
</evidence>
<feature type="transmembrane region" description="Helical" evidence="1">
    <location>
        <begin position="21"/>
        <end position="48"/>
    </location>
</feature>
<keyword evidence="1" id="KW-0812">Transmembrane</keyword>
<accession>A0A0F9TJI2</accession>
<dbReference type="AlphaFoldDB" id="A0A0F9TJI2"/>
<feature type="transmembrane region" description="Helical" evidence="1">
    <location>
        <begin position="60"/>
        <end position="82"/>
    </location>
</feature>
<evidence type="ECO:0000256" key="1">
    <source>
        <dbReference type="SAM" id="Phobius"/>
    </source>
</evidence>
<comment type="caution">
    <text evidence="2">The sequence shown here is derived from an EMBL/GenBank/DDBJ whole genome shotgun (WGS) entry which is preliminary data.</text>
</comment>
<feature type="transmembrane region" description="Helical" evidence="1">
    <location>
        <begin position="280"/>
        <end position="301"/>
    </location>
</feature>
<feature type="transmembrane region" description="Helical" evidence="1">
    <location>
        <begin position="237"/>
        <end position="259"/>
    </location>
</feature>
<keyword evidence="1" id="KW-1133">Transmembrane helix</keyword>
<proteinExistence type="predicted"/>
<organism evidence="2">
    <name type="scientific">marine sediment metagenome</name>
    <dbReference type="NCBI Taxonomy" id="412755"/>
    <lineage>
        <taxon>unclassified sequences</taxon>
        <taxon>metagenomes</taxon>
        <taxon>ecological metagenomes</taxon>
    </lineage>
</organism>
<gene>
    <name evidence="2" type="ORF">LCGC14_0339860</name>
</gene>
<name>A0A0F9TJI2_9ZZZZ</name>
<sequence>MGRRFKLRVDRSGACTVRLGDYLRLGGIGFIGVSLAALSTAAALIWIMSGDGLPYEFEPFHVYGACLGAFFLVMGVFGVLMASRCYRLVFHPGQRMVQIETHGLWPTTSLALPYEEAEIVVSRLLSGGTSVRWEYGLTLQWQGGVVAVDHSRRLEDIHGAANELQEAVQIEWTEKLDEVVSAAVTAAGIGLRRASPALDFPASERKVVGGLVTISLVLIAIMTVIAVFVAISERLNAIEWILCLGLHGIFCAVISLVTTMAARGLLPGVELRRLRILARVMLLALIAMPLGLIARLLSWVLGY</sequence>
<reference evidence="2" key="1">
    <citation type="journal article" date="2015" name="Nature">
        <title>Complex archaea that bridge the gap between prokaryotes and eukaryotes.</title>
        <authorList>
            <person name="Spang A."/>
            <person name="Saw J.H."/>
            <person name="Jorgensen S.L."/>
            <person name="Zaremba-Niedzwiedzka K."/>
            <person name="Martijn J."/>
            <person name="Lind A.E."/>
            <person name="van Eijk R."/>
            <person name="Schleper C."/>
            <person name="Guy L."/>
            <person name="Ettema T.J."/>
        </authorList>
    </citation>
    <scope>NUCLEOTIDE SEQUENCE</scope>
</reference>
<keyword evidence="1" id="KW-0472">Membrane</keyword>